<organism evidence="1 2">
    <name type="scientific">Periweissella fabaria</name>
    <dbReference type="NCBI Taxonomy" id="546157"/>
    <lineage>
        <taxon>Bacteria</taxon>
        <taxon>Bacillati</taxon>
        <taxon>Bacillota</taxon>
        <taxon>Bacilli</taxon>
        <taxon>Lactobacillales</taxon>
        <taxon>Lactobacillaceae</taxon>
        <taxon>Periweissella</taxon>
    </lineage>
</organism>
<dbReference type="Pfam" id="PF01503">
    <property type="entry name" value="PRA-PH"/>
    <property type="match status" value="1"/>
</dbReference>
<gene>
    <name evidence="1" type="ORF">WFA24289_00511</name>
</gene>
<dbReference type="RefSeq" id="WP_230096272.1">
    <property type="nucleotide sequence ID" value="NZ_CAKKNS010000001.1"/>
</dbReference>
<comment type="caution">
    <text evidence="1">The sequence shown here is derived from an EMBL/GenBank/DDBJ whole genome shotgun (WGS) entry which is preliminary data.</text>
</comment>
<dbReference type="Gene3D" id="1.10.3420.10">
    <property type="entry name" value="putative ntp pyrophosphohydrolase like domain"/>
    <property type="match status" value="1"/>
</dbReference>
<accession>A0ABM8Z4V6</accession>
<keyword evidence="2" id="KW-1185">Reference proteome</keyword>
<dbReference type="Proteomes" id="UP000789707">
    <property type="component" value="Unassembled WGS sequence"/>
</dbReference>
<evidence type="ECO:0000313" key="1">
    <source>
        <dbReference type="EMBL" id="CAH0416212.1"/>
    </source>
</evidence>
<dbReference type="InterPro" id="IPR023292">
    <property type="entry name" value="NTP_PyroPHydrolase-like_dom_sf"/>
</dbReference>
<name>A0ABM8Z4V6_9LACO</name>
<reference evidence="1 2" key="1">
    <citation type="submission" date="2021-11" db="EMBL/GenBank/DDBJ databases">
        <authorList>
            <person name="Depoorter E."/>
        </authorList>
    </citation>
    <scope>NUCLEOTIDE SEQUENCE [LARGE SCALE GENOMIC DNA]</scope>
    <source>
        <strain evidence="1 2">LMG 24289</strain>
    </source>
</reference>
<dbReference type="EMBL" id="CAKKNS010000001">
    <property type="protein sequence ID" value="CAH0416212.1"/>
    <property type="molecule type" value="Genomic_DNA"/>
</dbReference>
<evidence type="ECO:0000313" key="2">
    <source>
        <dbReference type="Proteomes" id="UP000789707"/>
    </source>
</evidence>
<protein>
    <recommendedName>
        <fullName evidence="3">HAD family hydrolase</fullName>
    </recommendedName>
</protein>
<proteinExistence type="predicted"/>
<evidence type="ECO:0008006" key="3">
    <source>
        <dbReference type="Google" id="ProtNLM"/>
    </source>
</evidence>
<dbReference type="InterPro" id="IPR021130">
    <property type="entry name" value="PRib-ATP_PPHydrolase-like"/>
</dbReference>
<sequence length="171" mass="19447">MTDIYELASTFHEKFDDRKPDHPKPLEWQEAIYRSGFVLEELVEFMATTCPNEELFTAAMAQFQASFERAQTKMRTKKREPQPTLVKQADALGDVIYLAYGTAVLMGLDPQPTIQAIHESNMAKLFADGQPHFDPQTNKVMKPADWEAKHAPEKQIKAAVLKQDPQAQLEL</sequence>